<reference evidence="1 2" key="1">
    <citation type="journal article" date="2020" name="bioRxiv">
        <title>Metabolic contributions of an alphaproteobacterial endosymbiont in the apicomplexan Cardiosporidium cionae.</title>
        <authorList>
            <person name="Hunter E.S."/>
            <person name="Paight C.J."/>
            <person name="Lane C.E."/>
        </authorList>
    </citation>
    <scope>NUCLEOTIDE SEQUENCE [LARGE SCALE GENOMIC DNA]</scope>
    <source>
        <strain evidence="1">ESH_2018</strain>
    </source>
</reference>
<name>A0ABQ7JFT4_9APIC</name>
<gene>
    <name evidence="1" type="ORF">IE077_002289</name>
</gene>
<organism evidence="1 2">
    <name type="scientific">Cardiosporidium cionae</name>
    <dbReference type="NCBI Taxonomy" id="476202"/>
    <lineage>
        <taxon>Eukaryota</taxon>
        <taxon>Sar</taxon>
        <taxon>Alveolata</taxon>
        <taxon>Apicomplexa</taxon>
        <taxon>Aconoidasida</taxon>
        <taxon>Nephromycida</taxon>
        <taxon>Cardiosporidium</taxon>
    </lineage>
</organism>
<evidence type="ECO:0000313" key="1">
    <source>
        <dbReference type="EMBL" id="KAF8822876.1"/>
    </source>
</evidence>
<comment type="caution">
    <text evidence="1">The sequence shown here is derived from an EMBL/GenBank/DDBJ whole genome shotgun (WGS) entry which is preliminary data.</text>
</comment>
<accession>A0ABQ7JFT4</accession>
<sequence length="455" mass="52111">MVVNTLEAAGAAQAKLHSIFQTERKQPTEAHTAAKHLQPLYNRGSCVLVLRSMHRFKEGEVAIIKWQDKDCLVFIHRASFFHVVESIHEQEVTASHVGNENLVQNVVYTRPATSQVLKGLQGKGKKFITLEKCGSSSHLPVSSPKFRGIDSMAEDLSTKILVQNSPLSWVTSTNGDKFISIYWISFPGYRYSVAASFRWWTAENNLSKLIFDETRVEISNDHKNKMTSSIALPFKQDDRNQELWIMPNILRLKLLQQANDAMNGRFAAIPKLKRLNVDSIVEIFKKIVCAGAKLIEETEKYHQLKGCSQYNEEIDPAIVPPFKRFMKTFPTLMAGKISYADYVKHYVDNLPWIDLLIAWFNRYFLISGTHSKEESKYILDCLKAHPDLQLSQIMGIEHLVRCLQSRVIGKLWLDHLNIVHHEIFASFKVTTLFFLRFIAAVYNDFAGDQLYDEVT</sequence>
<keyword evidence="2" id="KW-1185">Reference proteome</keyword>
<protein>
    <submittedName>
        <fullName evidence="1">Uncharacterized protein</fullName>
    </submittedName>
</protein>
<dbReference type="EMBL" id="JADAQX010000018">
    <property type="protein sequence ID" value="KAF8822876.1"/>
    <property type="molecule type" value="Genomic_DNA"/>
</dbReference>
<evidence type="ECO:0000313" key="2">
    <source>
        <dbReference type="Proteomes" id="UP000823046"/>
    </source>
</evidence>
<dbReference type="Proteomes" id="UP000823046">
    <property type="component" value="Unassembled WGS sequence"/>
</dbReference>
<proteinExistence type="predicted"/>